<dbReference type="InterPro" id="IPR008969">
    <property type="entry name" value="CarboxyPept-like_regulatory"/>
</dbReference>
<dbReference type="InterPro" id="IPR039426">
    <property type="entry name" value="TonB-dep_rcpt-like"/>
</dbReference>
<sequence length="1151" mass="128501">MKKLHDRGEYFGSPPLTKFLRVMKLTAVFLLGSLMTVTANSYSQNTRITLSLNNVKLTRLFKAIEAESGYRFAYSNDIIPGGHLVNVQFKDMPVTEALGRILSPVNLKYRFIEETGVIIVSGKAPSPGKETADRIVTGKVTNEEAEALPGVTVHVKDRKIGTTTNAEGAFSISMPEGTNVLVLSYVGMETQEVEVNGKNNLEIRMKNAGTTINDVVVVGYGSNTKRNVLQSVSTVAGAQLAEIPVATLSQSLAARAPGLFVTAGGGKPGRSSSVRIRAYDGIGSALPPLYVIDGVIVDQLAFDGLDATEVENISILKDGAAAAVYGVRGANGVIVVTTRKGIAGPPKINFLSSYSIDEATKVPEMLSAYDQAVFINDYIRHTDPNWQSSPAYFAQDELDYWKSNSVNLLDKYFKRPQELRNTLNLSGGGEKATYFVSGTYYNGKGSFNNIEYQKYNLRARIDAQVSKDLSVSVNLNSDIRKDQKPYWRYDNDNDDMTDLYSGLLQQGKMKEDYITVDGKKYPVGNFTNWHPGEVVNSSRSYNRKRWNNYQALLDVTYRIPGVKGLKARGSFAYYNRSDFRKELNLPYTLYLFKSTGSKQHLVSNELDPGKIWDQNAGNWLRESYATSNFYQLNLYLDYARSFGKHNISATAVYEQSETNDDNFFARNQYLLAGDLDQLSLGSSDPKDFSLGGGEFDEGRLAGLGRVMYDYAGKYLLETAFRYEGSRYFIPSNRYAFFPSVSVGWRISEERFFKDNIRFINDLKLRGSWGMTGQEPRFNTDGSINKQLQWEQYYRKVNGAFFGGLSNGIKIGTLPNEDITWAKKRSLEFGVDAQLLNRKVTLSATRFLNRRSDILTSRQQSIPTTFGASLPLVNYGIVESSGYELEIAYRNTLSKNVAVRASFNYGYATTKQVQIDEASNIQPYQSQLGRPAGGLFALVATDIIRTQADLDKLPAGYTINGAQPRLGMLNFRDIRGATSDKPDGKIDDNDKEFVANYSTPPSTFGIAAGITWKGLSVDVLVQGVGNYYRFRMTMNNAQWMEQGATSAAFWKDHWTPENPNAAYPIYGNYGGTNGESTFWMDNASFVRLKNLNIGWVLPSRVMKRTLLKDARIFFNGSNLFLLKDKIKWYDPEGTMKAYPINRNYTFGINLTL</sequence>
<name>A0ABS5IYZ7_9BACT</name>
<protein>
    <submittedName>
        <fullName evidence="9">TonB-dependent receptor</fullName>
    </submittedName>
</protein>
<evidence type="ECO:0000256" key="2">
    <source>
        <dbReference type="ARBA" id="ARBA00022448"/>
    </source>
</evidence>
<dbReference type="PROSITE" id="PS52016">
    <property type="entry name" value="TONB_DEPENDENT_REC_3"/>
    <property type="match status" value="1"/>
</dbReference>
<dbReference type="SUPFAM" id="SSF49464">
    <property type="entry name" value="Carboxypeptidase regulatory domain-like"/>
    <property type="match status" value="1"/>
</dbReference>
<proteinExistence type="inferred from homology"/>
<comment type="caution">
    <text evidence="9">The sequence shown here is derived from an EMBL/GenBank/DDBJ whole genome shotgun (WGS) entry which is preliminary data.</text>
</comment>
<evidence type="ECO:0000313" key="9">
    <source>
        <dbReference type="EMBL" id="MBS0028188.1"/>
    </source>
</evidence>
<dbReference type="Gene3D" id="2.170.130.10">
    <property type="entry name" value="TonB-dependent receptor, plug domain"/>
    <property type="match status" value="1"/>
</dbReference>
<dbReference type="RefSeq" id="WP_211973297.1">
    <property type="nucleotide sequence ID" value="NZ_CBFHAM010000111.1"/>
</dbReference>
<dbReference type="EMBL" id="JAGTXB010000005">
    <property type="protein sequence ID" value="MBS0028188.1"/>
    <property type="molecule type" value="Genomic_DNA"/>
</dbReference>
<reference evidence="9 10" key="1">
    <citation type="submission" date="2021-04" db="EMBL/GenBank/DDBJ databases">
        <title>Chitinophaga sp. nov., isolated from the rhizosphere soil.</title>
        <authorList>
            <person name="He S."/>
        </authorList>
    </citation>
    <scope>NUCLEOTIDE SEQUENCE [LARGE SCALE GENOMIC DNA]</scope>
    <source>
        <strain evidence="9 10">2R12</strain>
    </source>
</reference>
<dbReference type="NCBIfam" id="TIGR04057">
    <property type="entry name" value="SusC_RagA_signa"/>
    <property type="match status" value="1"/>
</dbReference>
<dbReference type="Gene3D" id="2.60.40.1120">
    <property type="entry name" value="Carboxypeptidase-like, regulatory domain"/>
    <property type="match status" value="1"/>
</dbReference>
<comment type="subcellular location">
    <subcellularLocation>
        <location evidence="1 7">Cell outer membrane</location>
        <topology evidence="1 7">Multi-pass membrane protein</topology>
    </subcellularLocation>
</comment>
<comment type="similarity">
    <text evidence="7">Belongs to the TonB-dependent receptor family.</text>
</comment>
<dbReference type="NCBIfam" id="TIGR04056">
    <property type="entry name" value="OMP_RagA_SusC"/>
    <property type="match status" value="1"/>
</dbReference>
<dbReference type="InterPro" id="IPR023997">
    <property type="entry name" value="TonB-dep_OMP_SusC/RagA_CS"/>
</dbReference>
<evidence type="ECO:0000256" key="1">
    <source>
        <dbReference type="ARBA" id="ARBA00004571"/>
    </source>
</evidence>
<dbReference type="Proteomes" id="UP000676386">
    <property type="component" value="Unassembled WGS sequence"/>
</dbReference>
<evidence type="ECO:0000256" key="5">
    <source>
        <dbReference type="ARBA" id="ARBA00023136"/>
    </source>
</evidence>
<gene>
    <name evidence="9" type="ORF">KE626_12795</name>
</gene>
<evidence type="ECO:0000256" key="3">
    <source>
        <dbReference type="ARBA" id="ARBA00022452"/>
    </source>
</evidence>
<dbReference type="Gene3D" id="2.40.170.20">
    <property type="entry name" value="TonB-dependent receptor, beta-barrel domain"/>
    <property type="match status" value="1"/>
</dbReference>
<dbReference type="SUPFAM" id="SSF56935">
    <property type="entry name" value="Porins"/>
    <property type="match status" value="1"/>
</dbReference>
<feature type="domain" description="Secretin/TonB short N-terminal" evidence="8">
    <location>
        <begin position="70"/>
        <end position="123"/>
    </location>
</feature>
<keyword evidence="5 7" id="KW-0472">Membrane</keyword>
<evidence type="ECO:0000256" key="6">
    <source>
        <dbReference type="ARBA" id="ARBA00023237"/>
    </source>
</evidence>
<organism evidence="9 10">
    <name type="scientific">Chitinophaga hostae</name>
    <dbReference type="NCBI Taxonomy" id="2831022"/>
    <lineage>
        <taxon>Bacteria</taxon>
        <taxon>Pseudomonadati</taxon>
        <taxon>Bacteroidota</taxon>
        <taxon>Chitinophagia</taxon>
        <taxon>Chitinophagales</taxon>
        <taxon>Chitinophagaceae</taxon>
        <taxon>Chitinophaga</taxon>
    </lineage>
</organism>
<evidence type="ECO:0000256" key="4">
    <source>
        <dbReference type="ARBA" id="ARBA00022692"/>
    </source>
</evidence>
<dbReference type="SMART" id="SM00965">
    <property type="entry name" value="STN"/>
    <property type="match status" value="1"/>
</dbReference>
<keyword evidence="4 7" id="KW-0812">Transmembrane</keyword>
<dbReference type="InterPro" id="IPR023996">
    <property type="entry name" value="TonB-dep_OMP_SusC/RagA"/>
</dbReference>
<dbReference type="InterPro" id="IPR036942">
    <property type="entry name" value="Beta-barrel_TonB_sf"/>
</dbReference>
<keyword evidence="10" id="KW-1185">Reference proteome</keyword>
<keyword evidence="2 7" id="KW-0813">Transport</keyword>
<evidence type="ECO:0000256" key="7">
    <source>
        <dbReference type="PROSITE-ProRule" id="PRU01360"/>
    </source>
</evidence>
<dbReference type="InterPro" id="IPR011662">
    <property type="entry name" value="Secretin/TonB_short_N"/>
</dbReference>
<keyword evidence="9" id="KW-0675">Receptor</keyword>
<evidence type="ECO:0000259" key="8">
    <source>
        <dbReference type="SMART" id="SM00965"/>
    </source>
</evidence>
<keyword evidence="6 7" id="KW-0998">Cell outer membrane</keyword>
<dbReference type="InterPro" id="IPR037066">
    <property type="entry name" value="Plug_dom_sf"/>
</dbReference>
<dbReference type="InterPro" id="IPR012910">
    <property type="entry name" value="Plug_dom"/>
</dbReference>
<dbReference type="Pfam" id="PF07715">
    <property type="entry name" value="Plug"/>
    <property type="match status" value="1"/>
</dbReference>
<accession>A0ABS5IYZ7</accession>
<dbReference type="Pfam" id="PF13715">
    <property type="entry name" value="CarbopepD_reg_2"/>
    <property type="match status" value="1"/>
</dbReference>
<evidence type="ECO:0000313" key="10">
    <source>
        <dbReference type="Proteomes" id="UP000676386"/>
    </source>
</evidence>
<keyword evidence="3 7" id="KW-1134">Transmembrane beta strand</keyword>